<sequence>FFKNDLYFCQIDQIYLYKKIYKWYAFADRCFAMPLENNNDLELDKEQKLIGVLKYGNKSLEAKGINEGDTIGFTPNSEFEFIINDQRLYCMKSNDIVIKYEHQENQVEYNPSWAKSS</sequence>
<dbReference type="EMBL" id="BARS01038085">
    <property type="protein sequence ID" value="GAG18572.1"/>
    <property type="molecule type" value="Genomic_DNA"/>
</dbReference>
<gene>
    <name evidence="1" type="ORF">S01H1_58306</name>
</gene>
<reference evidence="1" key="1">
    <citation type="journal article" date="2014" name="Front. Microbiol.">
        <title>High frequency of phylogenetically diverse reductive dehalogenase-homologous genes in deep subseafloor sedimentary metagenomes.</title>
        <authorList>
            <person name="Kawai M."/>
            <person name="Futagami T."/>
            <person name="Toyoda A."/>
            <person name="Takaki Y."/>
            <person name="Nishi S."/>
            <person name="Hori S."/>
            <person name="Arai W."/>
            <person name="Tsubouchi T."/>
            <person name="Morono Y."/>
            <person name="Uchiyama I."/>
            <person name="Ito T."/>
            <person name="Fujiyama A."/>
            <person name="Inagaki F."/>
            <person name="Takami H."/>
        </authorList>
    </citation>
    <scope>NUCLEOTIDE SEQUENCE</scope>
    <source>
        <strain evidence="1">Expedition CK06-06</strain>
    </source>
</reference>
<comment type="caution">
    <text evidence="1">The sequence shown here is derived from an EMBL/GenBank/DDBJ whole genome shotgun (WGS) entry which is preliminary data.</text>
</comment>
<protein>
    <submittedName>
        <fullName evidence="1">Uncharacterized protein</fullName>
    </submittedName>
</protein>
<proteinExistence type="predicted"/>
<feature type="non-terminal residue" evidence="1">
    <location>
        <position position="1"/>
    </location>
</feature>
<name>X0W5K1_9ZZZZ</name>
<organism evidence="1">
    <name type="scientific">marine sediment metagenome</name>
    <dbReference type="NCBI Taxonomy" id="412755"/>
    <lineage>
        <taxon>unclassified sequences</taxon>
        <taxon>metagenomes</taxon>
        <taxon>ecological metagenomes</taxon>
    </lineage>
</organism>
<evidence type="ECO:0000313" key="1">
    <source>
        <dbReference type="EMBL" id="GAG18572.1"/>
    </source>
</evidence>
<dbReference type="AlphaFoldDB" id="X0W5K1"/>
<accession>X0W5K1</accession>